<sequence length="163" mass="18679">MKYRSDTQCLDQHLSNQFINWICTILLIDLNVGSGLSALKELLQKKSADAKSSMSKGKTAAKIYDVNHSGREDVIFFSRHGPFPAYLKRFHLSDSDYCSCGSIGTALHYATECILAVSWHMRKPVPNFEQEWLKRVANILVSRQKIRRIVKFISENRVIFRSP</sequence>
<gene>
    <name evidence="1" type="ORF">AVEN_253391_1</name>
</gene>
<keyword evidence="2" id="KW-1185">Reference proteome</keyword>
<protein>
    <submittedName>
        <fullName evidence="1">Uncharacterized protein</fullName>
    </submittedName>
</protein>
<name>A0A4Y2VGI2_ARAVE</name>
<dbReference type="EMBL" id="BGPR01046752">
    <property type="protein sequence ID" value="GBO23702.1"/>
    <property type="molecule type" value="Genomic_DNA"/>
</dbReference>
<organism evidence="1 2">
    <name type="scientific">Araneus ventricosus</name>
    <name type="common">Orbweaver spider</name>
    <name type="synonym">Epeira ventricosa</name>
    <dbReference type="NCBI Taxonomy" id="182803"/>
    <lineage>
        <taxon>Eukaryota</taxon>
        <taxon>Metazoa</taxon>
        <taxon>Ecdysozoa</taxon>
        <taxon>Arthropoda</taxon>
        <taxon>Chelicerata</taxon>
        <taxon>Arachnida</taxon>
        <taxon>Araneae</taxon>
        <taxon>Araneomorphae</taxon>
        <taxon>Entelegynae</taxon>
        <taxon>Araneoidea</taxon>
        <taxon>Araneidae</taxon>
        <taxon>Araneus</taxon>
    </lineage>
</organism>
<dbReference type="AlphaFoldDB" id="A0A4Y2VGI2"/>
<accession>A0A4Y2VGI2</accession>
<proteinExistence type="predicted"/>
<reference evidence="1 2" key="1">
    <citation type="journal article" date="2019" name="Sci. Rep.">
        <title>Orb-weaving spider Araneus ventricosus genome elucidates the spidroin gene catalogue.</title>
        <authorList>
            <person name="Kono N."/>
            <person name="Nakamura H."/>
            <person name="Ohtoshi R."/>
            <person name="Moran D.A.P."/>
            <person name="Shinohara A."/>
            <person name="Yoshida Y."/>
            <person name="Fujiwara M."/>
            <person name="Mori M."/>
            <person name="Tomita M."/>
            <person name="Arakawa K."/>
        </authorList>
    </citation>
    <scope>NUCLEOTIDE SEQUENCE [LARGE SCALE GENOMIC DNA]</scope>
</reference>
<evidence type="ECO:0000313" key="2">
    <source>
        <dbReference type="Proteomes" id="UP000499080"/>
    </source>
</evidence>
<evidence type="ECO:0000313" key="1">
    <source>
        <dbReference type="EMBL" id="GBO23702.1"/>
    </source>
</evidence>
<comment type="caution">
    <text evidence="1">The sequence shown here is derived from an EMBL/GenBank/DDBJ whole genome shotgun (WGS) entry which is preliminary data.</text>
</comment>
<dbReference type="Proteomes" id="UP000499080">
    <property type="component" value="Unassembled WGS sequence"/>
</dbReference>